<dbReference type="AlphaFoldDB" id="A0A9D2EFZ6"/>
<feature type="transmembrane region" description="Helical" evidence="2">
    <location>
        <begin position="68"/>
        <end position="88"/>
    </location>
</feature>
<keyword evidence="2" id="KW-1133">Transmembrane helix</keyword>
<evidence type="ECO:0000256" key="1">
    <source>
        <dbReference type="SAM" id="MobiDB-lite"/>
    </source>
</evidence>
<dbReference type="EMBL" id="DXBY01000198">
    <property type="protein sequence ID" value="HIZ36416.1"/>
    <property type="molecule type" value="Genomic_DNA"/>
</dbReference>
<sequence>MASEPPPWMSGSTVPPGPAGGTNPYAVGQAGASSTAGDGTTSAAGAHYLPGSPAVAPTGANANRRPGLVALAALLVLGSLAWLVWHAVTWFEPLVQALDDCQVERGMACFTGEPFQRWLYAPVLAVVLAWGFASGAATEGRQGRARGYLYVLAGVAALVGAGLVGSR</sequence>
<evidence type="ECO:0000256" key="2">
    <source>
        <dbReference type="SAM" id="Phobius"/>
    </source>
</evidence>
<name>A0A9D2EFZ6_9MICO</name>
<organism evidence="3 4">
    <name type="scientific">Candidatus Ruania gallistercoris</name>
    <dbReference type="NCBI Taxonomy" id="2838746"/>
    <lineage>
        <taxon>Bacteria</taxon>
        <taxon>Bacillati</taxon>
        <taxon>Actinomycetota</taxon>
        <taxon>Actinomycetes</taxon>
        <taxon>Micrococcales</taxon>
        <taxon>Ruaniaceae</taxon>
        <taxon>Ruania</taxon>
    </lineage>
</organism>
<feature type="transmembrane region" description="Helical" evidence="2">
    <location>
        <begin position="148"/>
        <end position="166"/>
    </location>
</feature>
<reference evidence="3" key="2">
    <citation type="submission" date="2021-04" db="EMBL/GenBank/DDBJ databases">
        <authorList>
            <person name="Gilroy R."/>
        </authorList>
    </citation>
    <scope>NUCLEOTIDE SEQUENCE</scope>
    <source>
        <strain evidence="3">ChiGjej4B4-7305</strain>
    </source>
</reference>
<feature type="region of interest" description="Disordered" evidence="1">
    <location>
        <begin position="1"/>
        <end position="39"/>
    </location>
</feature>
<keyword evidence="2" id="KW-0812">Transmembrane</keyword>
<evidence type="ECO:0000313" key="3">
    <source>
        <dbReference type="EMBL" id="HIZ36416.1"/>
    </source>
</evidence>
<proteinExistence type="predicted"/>
<feature type="transmembrane region" description="Helical" evidence="2">
    <location>
        <begin position="118"/>
        <end position="136"/>
    </location>
</feature>
<dbReference type="Proteomes" id="UP000824037">
    <property type="component" value="Unassembled WGS sequence"/>
</dbReference>
<keyword evidence="2" id="KW-0472">Membrane</keyword>
<reference evidence="3" key="1">
    <citation type="journal article" date="2021" name="PeerJ">
        <title>Extensive microbial diversity within the chicken gut microbiome revealed by metagenomics and culture.</title>
        <authorList>
            <person name="Gilroy R."/>
            <person name="Ravi A."/>
            <person name="Getino M."/>
            <person name="Pursley I."/>
            <person name="Horton D.L."/>
            <person name="Alikhan N.F."/>
            <person name="Baker D."/>
            <person name="Gharbi K."/>
            <person name="Hall N."/>
            <person name="Watson M."/>
            <person name="Adriaenssens E.M."/>
            <person name="Foster-Nyarko E."/>
            <person name="Jarju S."/>
            <person name="Secka A."/>
            <person name="Antonio M."/>
            <person name="Oren A."/>
            <person name="Chaudhuri R.R."/>
            <person name="La Ragione R."/>
            <person name="Hildebrand F."/>
            <person name="Pallen M.J."/>
        </authorList>
    </citation>
    <scope>NUCLEOTIDE SEQUENCE</scope>
    <source>
        <strain evidence="3">ChiGjej4B4-7305</strain>
    </source>
</reference>
<comment type="caution">
    <text evidence="3">The sequence shown here is derived from an EMBL/GenBank/DDBJ whole genome shotgun (WGS) entry which is preliminary data.</text>
</comment>
<protein>
    <submittedName>
        <fullName evidence="3">Uncharacterized protein</fullName>
    </submittedName>
</protein>
<gene>
    <name evidence="3" type="ORF">H9815_11605</name>
</gene>
<evidence type="ECO:0000313" key="4">
    <source>
        <dbReference type="Proteomes" id="UP000824037"/>
    </source>
</evidence>
<feature type="compositionally biased region" description="Low complexity" evidence="1">
    <location>
        <begin position="30"/>
        <end position="39"/>
    </location>
</feature>
<accession>A0A9D2EFZ6</accession>